<dbReference type="AlphaFoldDB" id="A0A199UXB5"/>
<sequence length="160" mass="17636">MAMRNVGVAVDFSPCSKAALRWASTNLVRSGDRLVLVYVNTNYQIEQGVIHLWEQNGSPFIPLNEFSDPSITKRYGVSPDNEALEILGQAYQKGVEVVAKIYWGDPTKKLCEAIEQIPLHCLVVGNRGLSKIKRALLGSVSSYVVNHATCPVTVVKETTF</sequence>
<dbReference type="InterPro" id="IPR006015">
    <property type="entry name" value="Universal_stress_UspA"/>
</dbReference>
<dbReference type="InterPro" id="IPR006016">
    <property type="entry name" value="UspA"/>
</dbReference>
<evidence type="ECO:0000313" key="2">
    <source>
        <dbReference type="EMBL" id="OAY69256.1"/>
    </source>
</evidence>
<keyword evidence="4" id="KW-1185">Reference proteome</keyword>
<evidence type="ECO:0000259" key="1">
    <source>
        <dbReference type="Pfam" id="PF00582"/>
    </source>
</evidence>
<dbReference type="InterPro" id="IPR014729">
    <property type="entry name" value="Rossmann-like_a/b/a_fold"/>
</dbReference>
<name>A0A199UXB5_ANACO</name>
<evidence type="ECO:0000313" key="5">
    <source>
        <dbReference type="RefSeq" id="XP_020096941.1"/>
    </source>
</evidence>
<dbReference type="PANTHER" id="PTHR46100">
    <property type="entry name" value="IMP2'P"/>
    <property type="match status" value="1"/>
</dbReference>
<reference evidence="5" key="2">
    <citation type="submission" date="2025-04" db="UniProtKB">
        <authorList>
            <consortium name="RefSeq"/>
        </authorList>
    </citation>
    <scope>IDENTIFICATION</scope>
    <source>
        <tissue evidence="5">Leaf</tissue>
    </source>
</reference>
<dbReference type="SUPFAM" id="SSF52402">
    <property type="entry name" value="Adenine nucleotide alpha hydrolases-like"/>
    <property type="match status" value="1"/>
</dbReference>
<dbReference type="GeneID" id="109716066"/>
<dbReference type="RefSeq" id="XP_020096941.1">
    <property type="nucleotide sequence ID" value="XM_020241352.1"/>
</dbReference>
<dbReference type="PRINTS" id="PR01438">
    <property type="entry name" value="UNVRSLSTRESS"/>
</dbReference>
<dbReference type="CDD" id="cd23659">
    <property type="entry name" value="USP_At3g01520-like"/>
    <property type="match status" value="1"/>
</dbReference>
<gene>
    <name evidence="5" type="primary">LOC109716066</name>
    <name evidence="2" type="ORF">ACMD2_12617</name>
</gene>
<dbReference type="EMBL" id="LSRQ01004477">
    <property type="protein sequence ID" value="OAY69256.1"/>
    <property type="molecule type" value="Genomic_DNA"/>
</dbReference>
<evidence type="ECO:0000313" key="4">
    <source>
        <dbReference type="Proteomes" id="UP000515123"/>
    </source>
</evidence>
<dbReference type="PANTHER" id="PTHR46100:SF17">
    <property type="entry name" value="ADENINE NUCLEOTIDE ALPHA HYDROLASE-LIKE SUPERFAMILY PROTEIN"/>
    <property type="match status" value="1"/>
</dbReference>
<dbReference type="Proteomes" id="UP000092600">
    <property type="component" value="Unassembled WGS sequence"/>
</dbReference>
<dbReference type="Pfam" id="PF00582">
    <property type="entry name" value="Usp"/>
    <property type="match status" value="1"/>
</dbReference>
<reference evidence="2 3" key="1">
    <citation type="journal article" date="2016" name="DNA Res.">
        <title>The draft genome of MD-2 pineapple using hybrid error correction of long reads.</title>
        <authorList>
            <person name="Redwan R.M."/>
            <person name="Saidin A."/>
            <person name="Kumar S.V."/>
        </authorList>
    </citation>
    <scope>NUCLEOTIDE SEQUENCE [LARGE SCALE GENOMIC DNA]</scope>
    <source>
        <strain evidence="3">cv. MD2</strain>
        <tissue evidence="2">Leaf</tissue>
    </source>
</reference>
<organism evidence="2 3">
    <name type="scientific">Ananas comosus</name>
    <name type="common">Pineapple</name>
    <name type="synonym">Ananas ananas</name>
    <dbReference type="NCBI Taxonomy" id="4615"/>
    <lineage>
        <taxon>Eukaryota</taxon>
        <taxon>Viridiplantae</taxon>
        <taxon>Streptophyta</taxon>
        <taxon>Embryophyta</taxon>
        <taxon>Tracheophyta</taxon>
        <taxon>Spermatophyta</taxon>
        <taxon>Magnoliopsida</taxon>
        <taxon>Liliopsida</taxon>
        <taxon>Poales</taxon>
        <taxon>Bromeliaceae</taxon>
        <taxon>Bromelioideae</taxon>
        <taxon>Ananas</taxon>
    </lineage>
</organism>
<dbReference type="OrthoDB" id="843225at2759"/>
<dbReference type="STRING" id="4615.A0A199UXB5"/>
<feature type="domain" description="UspA" evidence="1">
    <location>
        <begin position="3"/>
        <end position="156"/>
    </location>
</feature>
<proteinExistence type="predicted"/>
<dbReference type="Gene3D" id="3.40.50.620">
    <property type="entry name" value="HUPs"/>
    <property type="match status" value="1"/>
</dbReference>
<accession>A0A199UXB5</accession>
<protein>
    <submittedName>
        <fullName evidence="2">Universal stress protein A-like protein</fullName>
    </submittedName>
    <submittedName>
        <fullName evidence="5">Universal stress protein PHOS32-like isoform X1</fullName>
    </submittedName>
</protein>
<evidence type="ECO:0000313" key="3">
    <source>
        <dbReference type="Proteomes" id="UP000092600"/>
    </source>
</evidence>
<dbReference type="Proteomes" id="UP000515123">
    <property type="component" value="Linkage group 10"/>
</dbReference>